<name>O76499_TRIPS</name>
<dbReference type="EMBL" id="AF072754">
    <property type="protein sequence ID" value="AAC26859.1"/>
    <property type="molecule type" value="Genomic_DNA"/>
</dbReference>
<reference evidence="1" key="1">
    <citation type="submission" date="1998-06" db="EMBL/GenBank/DDBJ databases">
        <title>RAPD-derived Trichinella pseudospiralis probe.</title>
        <authorList>
            <person name="Semyenova S.K."/>
            <person name="Chrisanfova G.G."/>
            <person name="Poltoraus A.B."/>
        </authorList>
    </citation>
    <scope>NUCLEOTIDE SEQUENCE</scope>
    <source>
        <strain evidence="1">Russian</strain>
    </source>
</reference>
<sequence length="144" mass="16660">MQTATIHFRDRFTITTSLPLGAIDKSKIRLINKDSIAVPFTTEYDDFNQEVKIDFEKEPLETYRITALPGAFTDYMQQVNDILSYRLKTQNLSEYGNLRIRLQNVKQYPVIIEITNSKGDLIASEYSEGKAGTHTHTHTHRPYF</sequence>
<dbReference type="AlphaFoldDB" id="O76499"/>
<accession>O76499</accession>
<organism evidence="1">
    <name type="scientific">Trichinella pseudospiralis</name>
    <name type="common">Parasitic roundworm</name>
    <dbReference type="NCBI Taxonomy" id="6337"/>
    <lineage>
        <taxon>Eukaryota</taxon>
        <taxon>Metazoa</taxon>
        <taxon>Ecdysozoa</taxon>
        <taxon>Nematoda</taxon>
        <taxon>Enoplea</taxon>
        <taxon>Dorylaimia</taxon>
        <taxon>Trichinellida</taxon>
        <taxon>Trichinellidae</taxon>
        <taxon>Trichinella</taxon>
    </lineage>
</organism>
<evidence type="ECO:0000313" key="1">
    <source>
        <dbReference type="EMBL" id="AAC26859.1"/>
    </source>
</evidence>
<protein>
    <submittedName>
        <fullName evidence="1">Uncharacterized protein</fullName>
    </submittedName>
</protein>
<proteinExistence type="predicted"/>